<sequence length="81" mass="8848">MNKKMKPTINIHVNFHESNNIMSVMVTCRRGTVPGGPFDGSVAGALRPHPSLYRDVCGSPSRFPVPQQALFASHLGSKFQP</sequence>
<proteinExistence type="predicted"/>
<comment type="caution">
    <text evidence="1">The sequence shown here is derived from an EMBL/GenBank/DDBJ whole genome shotgun (WGS) entry which is preliminary data.</text>
</comment>
<gene>
    <name evidence="1" type="ORF">D5086_012041</name>
</gene>
<evidence type="ECO:0000313" key="1">
    <source>
        <dbReference type="EMBL" id="KAL3585174.1"/>
    </source>
</evidence>
<organism evidence="1 2">
    <name type="scientific">Populus alba</name>
    <name type="common">White poplar</name>
    <dbReference type="NCBI Taxonomy" id="43335"/>
    <lineage>
        <taxon>Eukaryota</taxon>
        <taxon>Viridiplantae</taxon>
        <taxon>Streptophyta</taxon>
        <taxon>Embryophyta</taxon>
        <taxon>Tracheophyta</taxon>
        <taxon>Spermatophyta</taxon>
        <taxon>Magnoliopsida</taxon>
        <taxon>eudicotyledons</taxon>
        <taxon>Gunneridae</taxon>
        <taxon>Pentapetalae</taxon>
        <taxon>rosids</taxon>
        <taxon>fabids</taxon>
        <taxon>Malpighiales</taxon>
        <taxon>Salicaceae</taxon>
        <taxon>Saliceae</taxon>
        <taxon>Populus</taxon>
    </lineage>
</organism>
<dbReference type="Proteomes" id="UP000309997">
    <property type="component" value="Unassembled WGS sequence"/>
</dbReference>
<name>A0ACC4C104_POPAL</name>
<keyword evidence="2" id="KW-1185">Reference proteome</keyword>
<protein>
    <submittedName>
        <fullName evidence="1">Uncharacterized protein</fullName>
    </submittedName>
</protein>
<reference evidence="1 2" key="1">
    <citation type="journal article" date="2024" name="Plant Biotechnol. J.">
        <title>Genome and CRISPR/Cas9 system of a widespread forest tree (Populus alba) in the world.</title>
        <authorList>
            <person name="Liu Y.J."/>
            <person name="Jiang P.F."/>
            <person name="Han X.M."/>
            <person name="Li X.Y."/>
            <person name="Wang H.M."/>
            <person name="Wang Y.J."/>
            <person name="Wang X.X."/>
            <person name="Zeng Q.Y."/>
        </authorList>
    </citation>
    <scope>NUCLEOTIDE SEQUENCE [LARGE SCALE GENOMIC DNA]</scope>
    <source>
        <strain evidence="2">cv. PAL-ZL1</strain>
    </source>
</reference>
<evidence type="ECO:0000313" key="2">
    <source>
        <dbReference type="Proteomes" id="UP000309997"/>
    </source>
</evidence>
<accession>A0ACC4C104</accession>
<dbReference type="EMBL" id="RCHU02000006">
    <property type="protein sequence ID" value="KAL3585174.1"/>
    <property type="molecule type" value="Genomic_DNA"/>
</dbReference>